<dbReference type="CDD" id="cd06502">
    <property type="entry name" value="TA_like"/>
    <property type="match status" value="1"/>
</dbReference>
<dbReference type="FunFam" id="3.40.640.10:FF:000030">
    <property type="entry name" value="Low-specificity L-threonine aldolase"/>
    <property type="match status" value="1"/>
</dbReference>
<dbReference type="GO" id="GO:0005829">
    <property type="term" value="C:cytosol"/>
    <property type="evidence" value="ECO:0007669"/>
    <property type="project" value="TreeGrafter"/>
</dbReference>
<feature type="modified residue" description="N6-(pyridoxal phosphate)lysine" evidence="5">
    <location>
        <position position="236"/>
    </location>
</feature>
<dbReference type="PIRSF" id="PIRSF017617">
    <property type="entry name" value="Thr_aldolase"/>
    <property type="match status" value="1"/>
</dbReference>
<dbReference type="PANTHER" id="PTHR48097">
    <property type="entry name" value="L-THREONINE ALDOLASE-RELATED"/>
    <property type="match status" value="1"/>
</dbReference>
<dbReference type="Gene3D" id="3.90.1150.10">
    <property type="entry name" value="Aspartate Aminotransferase, domain 1"/>
    <property type="match status" value="1"/>
</dbReference>
<reference evidence="8 9" key="1">
    <citation type="journal article" date="2016" name="Fungal Biol.">
        <title>The genome of Xylona heveae provides a window into fungal endophytism.</title>
        <authorList>
            <person name="Gazis R."/>
            <person name="Kuo A."/>
            <person name="Riley R."/>
            <person name="LaButti K."/>
            <person name="Lipzen A."/>
            <person name="Lin J."/>
            <person name="Amirebrahimi M."/>
            <person name="Hesse C.N."/>
            <person name="Spatafora J.W."/>
            <person name="Henrissat B."/>
            <person name="Hainaut M."/>
            <person name="Grigoriev I.V."/>
            <person name="Hibbett D.S."/>
        </authorList>
    </citation>
    <scope>NUCLEOTIDE SEQUENCE [LARGE SCALE GENOMIC DNA]</scope>
    <source>
        <strain evidence="8 9">TC161</strain>
    </source>
</reference>
<evidence type="ECO:0000259" key="7">
    <source>
        <dbReference type="Pfam" id="PF01212"/>
    </source>
</evidence>
<dbReference type="AlphaFoldDB" id="A0A165HLE7"/>
<dbReference type="PANTHER" id="PTHR48097:SF9">
    <property type="entry name" value="L-THREONINE ALDOLASE"/>
    <property type="match status" value="1"/>
</dbReference>
<dbReference type="GO" id="GO:0006545">
    <property type="term" value="P:glycine biosynthetic process"/>
    <property type="evidence" value="ECO:0007669"/>
    <property type="project" value="TreeGrafter"/>
</dbReference>
<evidence type="ECO:0000256" key="4">
    <source>
        <dbReference type="ARBA" id="ARBA00023239"/>
    </source>
</evidence>
<dbReference type="FunCoup" id="A0A165HLE7">
    <property type="interactions" value="935"/>
</dbReference>
<keyword evidence="9" id="KW-1185">Reference proteome</keyword>
<dbReference type="InterPro" id="IPR023603">
    <property type="entry name" value="Low_specificity_L-TA-like"/>
</dbReference>
<evidence type="ECO:0000256" key="6">
    <source>
        <dbReference type="SAM" id="MobiDB-lite"/>
    </source>
</evidence>
<dbReference type="GO" id="GO:0006567">
    <property type="term" value="P:L-threonine catabolic process"/>
    <property type="evidence" value="ECO:0007669"/>
    <property type="project" value="TreeGrafter"/>
</dbReference>
<name>A0A165HLE7_XYLHT</name>
<feature type="compositionally biased region" description="Basic and acidic residues" evidence="6">
    <location>
        <begin position="401"/>
        <end position="411"/>
    </location>
</feature>
<dbReference type="InterPro" id="IPR001597">
    <property type="entry name" value="ArAA_b-elim_lyase/Thr_aldolase"/>
</dbReference>
<evidence type="ECO:0000256" key="1">
    <source>
        <dbReference type="ARBA" id="ARBA00001933"/>
    </source>
</evidence>
<dbReference type="InterPro" id="IPR015424">
    <property type="entry name" value="PyrdxlP-dep_Trfase"/>
</dbReference>
<dbReference type="Proteomes" id="UP000076632">
    <property type="component" value="Unassembled WGS sequence"/>
</dbReference>
<evidence type="ECO:0000256" key="2">
    <source>
        <dbReference type="ARBA" id="ARBA00006966"/>
    </source>
</evidence>
<evidence type="ECO:0000256" key="5">
    <source>
        <dbReference type="PIRSR" id="PIRSR017617-1"/>
    </source>
</evidence>
<keyword evidence="4" id="KW-0456">Lyase</keyword>
<dbReference type="STRING" id="1328760.A0A165HLE7"/>
<protein>
    <recommendedName>
        <fullName evidence="7">Aromatic amino acid beta-eliminating lyase/threonine aldolase domain-containing protein</fullName>
    </recommendedName>
</protein>
<dbReference type="GeneID" id="28898859"/>
<sequence>MSSVTSPDKSNTWAQPSAAEFDFRSDTLTTPTASMLHAISRATLQDDVYREDATTNSLESSIAQLCEHEAGLFVMSGTMGNQLALRTHLTQPPHSVLCDHRAHILRWECGTAAFLSGAMLEGIVPSNGSYLTLEDIKRHVVLGDEIHSCPTRVISLENTLGGGIMPVAEMQRISAFARQHGIKLHLDGARLWEAAAAINQEAAATTARDGVPPPAPTPGINDFTRLFDSISLCFSKGLGAPVGSMLVGRADFIKRARWFRKAMGGGIRQAGILTAAARVAVDETFGKGPRGEGGKLQGTHARAKRIARAWEGLGGTLEAGKKVETNMVWLDLDKSGVSVEELVAQGEKHGLTLRGGGRLVVHYQISDEAERRLVEVMRTVLRDRSTATATATADAQVNGGKEGKEGYRSYG</sequence>
<dbReference type="OMA" id="VQTNIVI"/>
<accession>A0A165HLE7</accession>
<dbReference type="InParanoid" id="A0A165HLE7"/>
<dbReference type="InterPro" id="IPR015422">
    <property type="entry name" value="PyrdxlP-dep_Trfase_small"/>
</dbReference>
<feature type="domain" description="Aromatic amino acid beta-eliminating lyase/threonine aldolase" evidence="7">
    <location>
        <begin position="22"/>
        <end position="331"/>
    </location>
</feature>
<feature type="region of interest" description="Disordered" evidence="6">
    <location>
        <begin position="385"/>
        <end position="411"/>
    </location>
</feature>
<dbReference type="Gene3D" id="3.40.640.10">
    <property type="entry name" value="Type I PLP-dependent aspartate aminotransferase-like (Major domain)"/>
    <property type="match status" value="1"/>
</dbReference>
<dbReference type="InterPro" id="IPR015421">
    <property type="entry name" value="PyrdxlP-dep_Trfase_major"/>
</dbReference>
<dbReference type="GO" id="GO:0008732">
    <property type="term" value="F:L-allo-threonine aldolase activity"/>
    <property type="evidence" value="ECO:0007669"/>
    <property type="project" value="TreeGrafter"/>
</dbReference>
<dbReference type="SUPFAM" id="SSF53383">
    <property type="entry name" value="PLP-dependent transferases"/>
    <property type="match status" value="1"/>
</dbReference>
<comment type="cofactor">
    <cofactor evidence="1">
        <name>pyridoxal 5'-phosphate</name>
        <dbReference type="ChEBI" id="CHEBI:597326"/>
    </cofactor>
</comment>
<proteinExistence type="inferred from homology"/>
<dbReference type="EMBL" id="KV407457">
    <property type="protein sequence ID" value="KZF23691.1"/>
    <property type="molecule type" value="Genomic_DNA"/>
</dbReference>
<gene>
    <name evidence="8" type="ORF">L228DRAFT_252999</name>
</gene>
<evidence type="ECO:0000256" key="3">
    <source>
        <dbReference type="ARBA" id="ARBA00022898"/>
    </source>
</evidence>
<organism evidence="8 9">
    <name type="scientific">Xylona heveae (strain CBS 132557 / TC161)</name>
    <dbReference type="NCBI Taxonomy" id="1328760"/>
    <lineage>
        <taxon>Eukaryota</taxon>
        <taxon>Fungi</taxon>
        <taxon>Dikarya</taxon>
        <taxon>Ascomycota</taxon>
        <taxon>Pezizomycotina</taxon>
        <taxon>Xylonomycetes</taxon>
        <taxon>Xylonales</taxon>
        <taxon>Xylonaceae</taxon>
        <taxon>Xylona</taxon>
    </lineage>
</organism>
<dbReference type="OrthoDB" id="10261951at2759"/>
<evidence type="ECO:0000313" key="9">
    <source>
        <dbReference type="Proteomes" id="UP000076632"/>
    </source>
</evidence>
<evidence type="ECO:0000313" key="8">
    <source>
        <dbReference type="EMBL" id="KZF23691.1"/>
    </source>
</evidence>
<comment type="similarity">
    <text evidence="2">Belongs to the threonine aldolase family.</text>
</comment>
<keyword evidence="3" id="KW-0663">Pyridoxal phosphate</keyword>
<dbReference type="RefSeq" id="XP_018189246.1">
    <property type="nucleotide sequence ID" value="XM_018333722.1"/>
</dbReference>
<dbReference type="Pfam" id="PF01212">
    <property type="entry name" value="Beta_elim_lyase"/>
    <property type="match status" value="1"/>
</dbReference>